<reference evidence="2 3" key="1">
    <citation type="submission" date="2019-02" db="EMBL/GenBank/DDBJ databases">
        <title>Deep-cultivation of Planctomycetes and their phenomic and genomic characterization uncovers novel biology.</title>
        <authorList>
            <person name="Wiegand S."/>
            <person name="Jogler M."/>
            <person name="Boedeker C."/>
            <person name="Pinto D."/>
            <person name="Vollmers J."/>
            <person name="Rivas-Marin E."/>
            <person name="Kohn T."/>
            <person name="Peeters S.H."/>
            <person name="Heuer A."/>
            <person name="Rast P."/>
            <person name="Oberbeckmann S."/>
            <person name="Bunk B."/>
            <person name="Jeske O."/>
            <person name="Meyerdierks A."/>
            <person name="Storesund J.E."/>
            <person name="Kallscheuer N."/>
            <person name="Luecker S."/>
            <person name="Lage O.M."/>
            <person name="Pohl T."/>
            <person name="Merkel B.J."/>
            <person name="Hornburger P."/>
            <person name="Mueller R.-W."/>
            <person name="Bruemmer F."/>
            <person name="Labrenz M."/>
            <person name="Spormann A.M."/>
            <person name="Op den Camp H."/>
            <person name="Overmann J."/>
            <person name="Amann R."/>
            <person name="Jetten M.S.M."/>
            <person name="Mascher T."/>
            <person name="Medema M.H."/>
            <person name="Devos D.P."/>
            <person name="Kaster A.-K."/>
            <person name="Ovreas L."/>
            <person name="Rohde M."/>
            <person name="Galperin M.Y."/>
            <person name="Jogler C."/>
        </authorList>
    </citation>
    <scope>NUCLEOTIDE SEQUENCE [LARGE SCALE GENOMIC DNA]</scope>
    <source>
        <strain evidence="2 3">Pla85_3_4</strain>
    </source>
</reference>
<name>A0A518DY16_9BACT</name>
<dbReference type="GO" id="GO:0005829">
    <property type="term" value="C:cytosol"/>
    <property type="evidence" value="ECO:0007669"/>
    <property type="project" value="TreeGrafter"/>
</dbReference>
<evidence type="ECO:0000259" key="1">
    <source>
        <dbReference type="PROSITE" id="PS51725"/>
    </source>
</evidence>
<evidence type="ECO:0000313" key="2">
    <source>
        <dbReference type="EMBL" id="QDU96736.1"/>
    </source>
</evidence>
<keyword evidence="2" id="KW-0560">Oxidoreductase</keyword>
<dbReference type="Proteomes" id="UP000317648">
    <property type="component" value="Chromosome"/>
</dbReference>
<sequence>MIHVIAAIEIAAGRRDDFLAEFFKVVPLVLAEQGCLAYGPTIDVETNIPAQGDPRPDVVTVVEQWESLDDLEDHLMAPHMLEYRKRVQPLVQSVQLQVLEPAAPPAV</sequence>
<dbReference type="KEGG" id="lcre:Pla8534_45570"/>
<dbReference type="SUPFAM" id="SSF54909">
    <property type="entry name" value="Dimeric alpha+beta barrel"/>
    <property type="match status" value="1"/>
</dbReference>
<keyword evidence="3" id="KW-1185">Reference proteome</keyword>
<dbReference type="InterPro" id="IPR011008">
    <property type="entry name" value="Dimeric_a/b-barrel"/>
</dbReference>
<dbReference type="EMBL" id="CP036433">
    <property type="protein sequence ID" value="QDU96736.1"/>
    <property type="molecule type" value="Genomic_DNA"/>
</dbReference>
<feature type="domain" description="ABM" evidence="1">
    <location>
        <begin position="2"/>
        <end position="99"/>
    </location>
</feature>
<evidence type="ECO:0000313" key="3">
    <source>
        <dbReference type="Proteomes" id="UP000317648"/>
    </source>
</evidence>
<dbReference type="GO" id="GO:0004497">
    <property type="term" value="F:monooxygenase activity"/>
    <property type="evidence" value="ECO:0007669"/>
    <property type="project" value="UniProtKB-KW"/>
</dbReference>
<dbReference type="InterPro" id="IPR050744">
    <property type="entry name" value="AI-2_Isomerase_LsrG"/>
</dbReference>
<dbReference type="PROSITE" id="PS51725">
    <property type="entry name" value="ABM"/>
    <property type="match status" value="1"/>
</dbReference>
<dbReference type="PANTHER" id="PTHR33336:SF3">
    <property type="entry name" value="ABM DOMAIN-CONTAINING PROTEIN"/>
    <property type="match status" value="1"/>
</dbReference>
<dbReference type="AlphaFoldDB" id="A0A518DY16"/>
<dbReference type="InterPro" id="IPR007138">
    <property type="entry name" value="ABM_dom"/>
</dbReference>
<organism evidence="2 3">
    <name type="scientific">Lignipirellula cremea</name>
    <dbReference type="NCBI Taxonomy" id="2528010"/>
    <lineage>
        <taxon>Bacteria</taxon>
        <taxon>Pseudomonadati</taxon>
        <taxon>Planctomycetota</taxon>
        <taxon>Planctomycetia</taxon>
        <taxon>Pirellulales</taxon>
        <taxon>Pirellulaceae</taxon>
        <taxon>Lignipirellula</taxon>
    </lineage>
</organism>
<dbReference type="PANTHER" id="PTHR33336">
    <property type="entry name" value="QUINOL MONOOXYGENASE YGIN-RELATED"/>
    <property type="match status" value="1"/>
</dbReference>
<dbReference type="RefSeq" id="WP_145055347.1">
    <property type="nucleotide sequence ID" value="NZ_CP036433.1"/>
</dbReference>
<keyword evidence="2" id="KW-0503">Monooxygenase</keyword>
<dbReference type="Pfam" id="PF03992">
    <property type="entry name" value="ABM"/>
    <property type="match status" value="1"/>
</dbReference>
<dbReference type="OrthoDB" id="287932at2"/>
<protein>
    <submittedName>
        <fullName evidence="2">Putative quinol monooxygenase YgiN</fullName>
        <ecNumber evidence="2">1.-.-.-</ecNumber>
    </submittedName>
</protein>
<dbReference type="Gene3D" id="3.30.70.100">
    <property type="match status" value="1"/>
</dbReference>
<accession>A0A518DY16</accession>
<proteinExistence type="predicted"/>
<dbReference type="EC" id="1.-.-.-" evidence="2"/>
<gene>
    <name evidence="2" type="primary">ygiN</name>
    <name evidence="2" type="ORF">Pla8534_45570</name>
</gene>